<sequence>MVFAESENQAAFARHWDDLLSRFGHVVIVSLLDAGGNRSENVLSEALLHHLLLYNSPKLTCVLFDFHDYW</sequence>
<dbReference type="AlphaFoldDB" id="A0A8E0RQL1"/>
<organism evidence="2 3">
    <name type="scientific">Fasciolopsis buskii</name>
    <dbReference type="NCBI Taxonomy" id="27845"/>
    <lineage>
        <taxon>Eukaryota</taxon>
        <taxon>Metazoa</taxon>
        <taxon>Spiralia</taxon>
        <taxon>Lophotrochozoa</taxon>
        <taxon>Platyhelminthes</taxon>
        <taxon>Trematoda</taxon>
        <taxon>Digenea</taxon>
        <taxon>Plagiorchiida</taxon>
        <taxon>Echinostomata</taxon>
        <taxon>Echinostomatoidea</taxon>
        <taxon>Fasciolidae</taxon>
        <taxon>Fasciolopsis</taxon>
    </lineage>
</organism>
<dbReference type="OrthoDB" id="405996at2759"/>
<dbReference type="GO" id="GO:0046856">
    <property type="term" value="P:phosphatidylinositol dephosphorylation"/>
    <property type="evidence" value="ECO:0007669"/>
    <property type="project" value="TreeGrafter"/>
</dbReference>
<name>A0A8E0RQL1_9TREM</name>
<evidence type="ECO:0000313" key="2">
    <source>
        <dbReference type="EMBL" id="KAA0186662.1"/>
    </source>
</evidence>
<proteinExistence type="predicted"/>
<dbReference type="Pfam" id="PF02383">
    <property type="entry name" value="Syja_N"/>
    <property type="match status" value="1"/>
</dbReference>
<dbReference type="PANTHER" id="PTHR45662">
    <property type="entry name" value="PHOSPHATIDYLINOSITIDE PHOSPHATASE SAC1"/>
    <property type="match status" value="1"/>
</dbReference>
<dbReference type="InterPro" id="IPR002013">
    <property type="entry name" value="SAC_dom"/>
</dbReference>
<dbReference type="PANTHER" id="PTHR45662:SF8">
    <property type="entry name" value="PHOSPHATIDYLINOSITIDE PHOSPHATASE SAC2"/>
    <property type="match status" value="1"/>
</dbReference>
<accession>A0A8E0RQL1</accession>
<feature type="domain" description="SAC" evidence="1">
    <location>
        <begin position="5"/>
        <end position="68"/>
    </location>
</feature>
<evidence type="ECO:0000313" key="3">
    <source>
        <dbReference type="Proteomes" id="UP000728185"/>
    </source>
</evidence>
<comment type="caution">
    <text evidence="2">The sequence shown here is derived from an EMBL/GenBank/DDBJ whole genome shotgun (WGS) entry which is preliminary data.</text>
</comment>
<dbReference type="GO" id="GO:0045334">
    <property type="term" value="C:clathrin-coated endocytic vesicle"/>
    <property type="evidence" value="ECO:0007669"/>
    <property type="project" value="TreeGrafter"/>
</dbReference>
<protein>
    <submittedName>
        <fullName evidence="2">Phosphatidylinositide phosphatase SAC2</fullName>
    </submittedName>
</protein>
<keyword evidence="3" id="KW-1185">Reference proteome</keyword>
<dbReference type="GO" id="GO:2001135">
    <property type="term" value="P:regulation of endocytic recycling"/>
    <property type="evidence" value="ECO:0007669"/>
    <property type="project" value="TreeGrafter"/>
</dbReference>
<reference evidence="2" key="1">
    <citation type="submission" date="2019-05" db="EMBL/GenBank/DDBJ databases">
        <title>Annotation for the trematode Fasciolopsis buski.</title>
        <authorList>
            <person name="Choi Y.-J."/>
        </authorList>
    </citation>
    <scope>NUCLEOTIDE SEQUENCE</scope>
    <source>
        <strain evidence="2">HT</strain>
        <tissue evidence="2">Whole worm</tissue>
    </source>
</reference>
<dbReference type="EMBL" id="LUCM01009630">
    <property type="protein sequence ID" value="KAA0186662.1"/>
    <property type="molecule type" value="Genomic_DNA"/>
</dbReference>
<gene>
    <name evidence="2" type="ORF">FBUS_05352</name>
</gene>
<dbReference type="Proteomes" id="UP000728185">
    <property type="component" value="Unassembled WGS sequence"/>
</dbReference>
<dbReference type="GO" id="GO:0005769">
    <property type="term" value="C:early endosome"/>
    <property type="evidence" value="ECO:0007669"/>
    <property type="project" value="TreeGrafter"/>
</dbReference>
<dbReference type="GO" id="GO:0043812">
    <property type="term" value="F:phosphatidylinositol-4-phosphate phosphatase activity"/>
    <property type="evidence" value="ECO:0007669"/>
    <property type="project" value="TreeGrafter"/>
</dbReference>
<evidence type="ECO:0000259" key="1">
    <source>
        <dbReference type="Pfam" id="PF02383"/>
    </source>
</evidence>